<keyword evidence="1" id="KW-0964">Secreted</keyword>
<protein>
    <recommendedName>
        <fullName evidence="1">Dirigent protein</fullName>
    </recommendedName>
</protein>
<dbReference type="EMBL" id="JACGCM010001825">
    <property type="protein sequence ID" value="KAF6148896.1"/>
    <property type="molecule type" value="Genomic_DNA"/>
</dbReference>
<comment type="function">
    <text evidence="1">Dirigent proteins impart stereoselectivity on the phenoxy radical-coupling reaction, yielding optically active lignans from two molecules of coniferyl alcohol in the biosynthesis of lignans, flavonolignans, and alkaloids and thus plays a central role in plant secondary metabolism.</text>
</comment>
<dbReference type="PANTHER" id="PTHR46215:SF17">
    <property type="entry name" value="DIRIGENT PROTEIN"/>
    <property type="match status" value="1"/>
</dbReference>
<organism evidence="2 3">
    <name type="scientific">Kingdonia uniflora</name>
    <dbReference type="NCBI Taxonomy" id="39325"/>
    <lineage>
        <taxon>Eukaryota</taxon>
        <taxon>Viridiplantae</taxon>
        <taxon>Streptophyta</taxon>
        <taxon>Embryophyta</taxon>
        <taxon>Tracheophyta</taxon>
        <taxon>Spermatophyta</taxon>
        <taxon>Magnoliopsida</taxon>
        <taxon>Ranunculales</taxon>
        <taxon>Circaeasteraceae</taxon>
        <taxon>Kingdonia</taxon>
    </lineage>
</organism>
<evidence type="ECO:0000313" key="2">
    <source>
        <dbReference type="EMBL" id="KAF6148896.1"/>
    </source>
</evidence>
<dbReference type="PANTHER" id="PTHR46215">
    <property type="entry name" value="DIRIGENT PROTEIN 24-RELATED"/>
    <property type="match status" value="1"/>
</dbReference>
<reference evidence="2 3" key="1">
    <citation type="journal article" date="2020" name="IScience">
        <title>Genome Sequencing of the Endangered Kingdonia uniflora (Circaeasteraceae, Ranunculales) Reveals Potential Mechanisms of Evolutionary Specialization.</title>
        <authorList>
            <person name="Sun Y."/>
            <person name="Deng T."/>
            <person name="Zhang A."/>
            <person name="Moore M.J."/>
            <person name="Landis J.B."/>
            <person name="Lin N."/>
            <person name="Zhang H."/>
            <person name="Zhang X."/>
            <person name="Huang J."/>
            <person name="Zhang X."/>
            <person name="Sun H."/>
            <person name="Wang H."/>
        </authorList>
    </citation>
    <scope>NUCLEOTIDE SEQUENCE [LARGE SCALE GENOMIC DNA]</scope>
    <source>
        <strain evidence="2">TB1705</strain>
        <tissue evidence="2">Leaf</tissue>
    </source>
</reference>
<dbReference type="Pfam" id="PF03018">
    <property type="entry name" value="Dirigent"/>
    <property type="match status" value="1"/>
</dbReference>
<comment type="subcellular location">
    <subcellularLocation>
        <location evidence="1">Secreted</location>
        <location evidence="1">Extracellular space</location>
        <location evidence="1">Apoplast</location>
    </subcellularLocation>
</comment>
<dbReference type="InterPro" id="IPR004265">
    <property type="entry name" value="Dirigent"/>
</dbReference>
<dbReference type="OrthoDB" id="1685727at2759"/>
<evidence type="ECO:0000256" key="1">
    <source>
        <dbReference type="RuleBase" id="RU363099"/>
    </source>
</evidence>
<feature type="chain" id="PRO_5029940773" description="Dirigent protein" evidence="1">
    <location>
        <begin position="25"/>
        <end position="208"/>
    </location>
</feature>
<accession>A0A7J7M1Z8</accession>
<dbReference type="AlphaFoldDB" id="A0A7J7M1Z8"/>
<keyword evidence="1" id="KW-0732">Signal</keyword>
<comment type="caution">
    <text evidence="2">The sequence shown here is derived from an EMBL/GenBank/DDBJ whole genome shotgun (WGS) entry which is preliminary data.</text>
</comment>
<comment type="subunit">
    <text evidence="1">Homodimer.</text>
</comment>
<keyword evidence="3" id="KW-1185">Reference proteome</keyword>
<sequence length="208" mass="23039">MYFSWFNLARFLLVLITITQSTLARILAESNPSHVAHRPITFYIQDVLENGLTPPSSRSTQTQTKGHFPFSKPIVGFLPNRGIQLPEPNPVQTDFSGKHNTLPDVLGLSFLAIATIEGLSLGIVTLINELLLGTPLSGSPLVGKAQGVYVATLEDRRSHMIAMTVMFADWDFKDSLRFFGVYQSGVSEFQCASANCSQIYKFLLTHLF</sequence>
<gene>
    <name evidence="2" type="ORF">GIB67_014267</name>
</gene>
<keyword evidence="1" id="KW-0052">Apoplast</keyword>
<dbReference type="GO" id="GO:0048046">
    <property type="term" value="C:apoplast"/>
    <property type="evidence" value="ECO:0007669"/>
    <property type="project" value="UniProtKB-SubCell"/>
</dbReference>
<evidence type="ECO:0000313" key="3">
    <source>
        <dbReference type="Proteomes" id="UP000541444"/>
    </source>
</evidence>
<proteinExistence type="inferred from homology"/>
<feature type="signal peptide" evidence="1">
    <location>
        <begin position="1"/>
        <end position="24"/>
    </location>
</feature>
<comment type="similarity">
    <text evidence="1">Belongs to the plant dirigent protein family.</text>
</comment>
<dbReference type="Proteomes" id="UP000541444">
    <property type="component" value="Unassembled WGS sequence"/>
</dbReference>
<name>A0A7J7M1Z8_9MAGN</name>